<dbReference type="InterPro" id="IPR015943">
    <property type="entry name" value="WD40/YVTN_repeat-like_dom_sf"/>
</dbReference>
<dbReference type="Gene3D" id="2.130.10.10">
    <property type="entry name" value="YVTN repeat-like/Quinoprotein amine dehydrogenase"/>
    <property type="match status" value="1"/>
</dbReference>
<organism evidence="1 2">
    <name type="scientific">Streptomyces griseorubiginosus</name>
    <dbReference type="NCBI Taxonomy" id="67304"/>
    <lineage>
        <taxon>Bacteria</taxon>
        <taxon>Bacillati</taxon>
        <taxon>Actinomycetota</taxon>
        <taxon>Actinomycetes</taxon>
        <taxon>Kitasatosporales</taxon>
        <taxon>Streptomycetaceae</taxon>
        <taxon>Streptomyces</taxon>
    </lineage>
</organism>
<dbReference type="SUPFAM" id="SSF50969">
    <property type="entry name" value="YVTN repeat-like/Quinoprotein amine dehydrogenase"/>
    <property type="match status" value="1"/>
</dbReference>
<evidence type="ECO:0008006" key="3">
    <source>
        <dbReference type="Google" id="ProtNLM"/>
    </source>
</evidence>
<protein>
    <recommendedName>
        <fullName evidence="3">WD40 repeat domain-containing protein</fullName>
    </recommendedName>
</protein>
<dbReference type="EMBL" id="CP032427">
    <property type="protein sequence ID" value="AYC43975.1"/>
    <property type="molecule type" value="Genomic_DNA"/>
</dbReference>
<name>A0AAI8L9S0_9ACTN</name>
<reference evidence="1 2" key="1">
    <citation type="submission" date="2018-09" db="EMBL/GenBank/DDBJ databases">
        <title>Production of Trimethoprim by Streptomyces sp. 3E-1.</title>
        <authorList>
            <person name="Kang H.J."/>
            <person name="Kim S.B."/>
        </authorList>
    </citation>
    <scope>NUCLEOTIDE SEQUENCE [LARGE SCALE GENOMIC DNA]</scope>
    <source>
        <strain evidence="1 2">3E-1</strain>
    </source>
</reference>
<evidence type="ECO:0000313" key="1">
    <source>
        <dbReference type="EMBL" id="AYC43975.1"/>
    </source>
</evidence>
<dbReference type="Proteomes" id="UP000265765">
    <property type="component" value="Chromosome"/>
</dbReference>
<sequence>MTGGYDVVREVAVPSGLGVIVDLAPVHDGARPAWLALGEDGTISRWDVATGRHEAVATTTVPEEPDHDPFDGRQLRRHLHASHDGRFAAVVNDYGRFGEVLDLRAGEITLDLENDGGHQETVPFSLAFGQSRGRCVVIHRTEWNRLDVSDARTGSLLTDRSLPEPPERGPLPEHYLDYFHGALYVSPDGKRILDDGWVWHPFGFPSVWNLDHWIEDNVWESEDGPSRLDVCDRAYYWNHAMTWIDSARIAVEGLGDDDEEMLPGARIFDTTRTGEHGMAVELLAFEGPVGPFFSDGTRLFSGGASGLSIWDPEQGELLGTVPGISPTRHHASAGQFLELAEGMVRLWDA</sequence>
<proteinExistence type="predicted"/>
<evidence type="ECO:0000313" key="2">
    <source>
        <dbReference type="Proteomes" id="UP000265765"/>
    </source>
</evidence>
<accession>A0AAI8L9S0</accession>
<dbReference type="InterPro" id="IPR011044">
    <property type="entry name" value="Quino_amine_DH_bsu"/>
</dbReference>
<dbReference type="AlphaFoldDB" id="A0AAI8L9S0"/>
<gene>
    <name evidence="1" type="ORF">DWG14_08283</name>
</gene>
<dbReference type="KEGG" id="sge:DWG14_08283"/>